<dbReference type="GO" id="GO:0006388">
    <property type="term" value="P:tRNA splicing, via endonucleolytic cleavage and ligation"/>
    <property type="evidence" value="ECO:0007669"/>
    <property type="project" value="TreeGrafter"/>
</dbReference>
<dbReference type="SUPFAM" id="SSF56399">
    <property type="entry name" value="ADP-ribosylation"/>
    <property type="match status" value="1"/>
</dbReference>
<dbReference type="AlphaFoldDB" id="A0A812W1Z4"/>
<dbReference type="OrthoDB" id="419694at2759"/>
<comment type="caution">
    <text evidence="5">The sequence shown here is derived from an EMBL/GenBank/DDBJ whole genome shotgun (WGS) entry which is preliminary data.</text>
</comment>
<feature type="compositionally biased region" description="Basic residues" evidence="4">
    <location>
        <begin position="230"/>
        <end position="242"/>
    </location>
</feature>
<feature type="compositionally biased region" description="Basic and acidic residues" evidence="4">
    <location>
        <begin position="562"/>
        <end position="571"/>
    </location>
</feature>
<feature type="compositionally biased region" description="Polar residues" evidence="4">
    <location>
        <begin position="308"/>
        <end position="318"/>
    </location>
</feature>
<proteinExistence type="predicted"/>
<keyword evidence="6" id="KW-1185">Reference proteome</keyword>
<feature type="compositionally biased region" description="Basic and acidic residues" evidence="4">
    <location>
        <begin position="543"/>
        <end position="552"/>
    </location>
</feature>
<evidence type="ECO:0000256" key="2">
    <source>
        <dbReference type="ARBA" id="ARBA00012007"/>
    </source>
</evidence>
<accession>A0A812W1Z4</accession>
<dbReference type="EMBL" id="CAJNJA010031697">
    <property type="protein sequence ID" value="CAE7659644.1"/>
    <property type="molecule type" value="Genomic_DNA"/>
</dbReference>
<dbReference type="PANTHER" id="PTHR12684">
    <property type="entry name" value="PUTATIVE PHOSPHOTRANSFERASE"/>
    <property type="match status" value="1"/>
</dbReference>
<dbReference type="InterPro" id="IPR002745">
    <property type="entry name" value="Ptrans_KptA/Tpt1"/>
</dbReference>
<protein>
    <recommendedName>
        <fullName evidence="2">2'-phosphotransferase</fullName>
        <ecNumber evidence="2">2.7.1.160</ecNumber>
    </recommendedName>
</protein>
<organism evidence="5 6">
    <name type="scientific">Symbiodinium necroappetens</name>
    <dbReference type="NCBI Taxonomy" id="1628268"/>
    <lineage>
        <taxon>Eukaryota</taxon>
        <taxon>Sar</taxon>
        <taxon>Alveolata</taxon>
        <taxon>Dinophyceae</taxon>
        <taxon>Suessiales</taxon>
        <taxon>Symbiodiniaceae</taxon>
        <taxon>Symbiodinium</taxon>
    </lineage>
</organism>
<feature type="compositionally biased region" description="Basic and acidic residues" evidence="4">
    <location>
        <begin position="376"/>
        <end position="436"/>
    </location>
</feature>
<comment type="function">
    <text evidence="1">Catalyzes the last step of tRNA splicing, the transfer of the splice junction 2'-phosphate from ligated tRNA to NAD to produce ADP-ribose 1''-2'' cyclic phosphate.</text>
</comment>
<feature type="region of interest" description="Disordered" evidence="4">
    <location>
        <begin position="376"/>
        <end position="446"/>
    </location>
</feature>
<dbReference type="GO" id="GO:0000215">
    <property type="term" value="F:tRNA 2'-phosphotransferase activity"/>
    <property type="evidence" value="ECO:0007669"/>
    <property type="project" value="UniProtKB-EC"/>
</dbReference>
<evidence type="ECO:0000256" key="3">
    <source>
        <dbReference type="ARBA" id="ARBA00047949"/>
    </source>
</evidence>
<gene>
    <name evidence="5" type="ORF">SNEC2469_LOCUS18717</name>
</gene>
<feature type="compositionally biased region" description="Basic and acidic residues" evidence="4">
    <location>
        <begin position="243"/>
        <end position="301"/>
    </location>
</feature>
<name>A0A812W1Z4_9DINO</name>
<dbReference type="EC" id="2.7.1.160" evidence="2"/>
<sequence>MGGSHSAAAESEEPAPKEEPAQSSEEHSAEPRDCPASSSQPSKGNADEGEQLASVAELSTEASIKVDPAEIETVPAREPEPSNDADAAPLDEGSGRDAAPEDPQGVTQVEDEEEALGHDLLDQDQDQDQAHPAASDAPEGKNARSLEQQMSLRPTDDERTEISKKISWILRHGAKKVNVNIDDNGWVNVTDLLHSDILSTTTEDKLLAMINESNVQKTRYEMEDDPNGGKRIRAISKSRRNAAQREIRERERREREKRREEDAREREARDRETREKERQDRDQNPRDPAREPVREHRRRDQPGWWDDWQSQDGPSYEQQLKDGFLPVYQGSKLVAMAKENETVRPGRRTTGHGKGFDANKGFDGKGFDGKGFDGKGFDGRGYDMHKGEGKGDRKGRGKEDKGKGKFGDDGKGFHHPGKGDSYKGDAYKPEGHRTEDKEEDERGEALKDRYRGSRQLRWRAVNDKDIIVRVGLGTETDIVGTLMRNSLVAQVGEDKMLKNGIARMFIESIDPIPGIKGWVTRSAEAAGGPVFFKPDRGTTFNVPRERGKDGKGNKGNQQYGGEKGDKGGKAMDGKASCGCGKGFDGAPESCTGF</sequence>
<dbReference type="Proteomes" id="UP000601435">
    <property type="component" value="Unassembled WGS sequence"/>
</dbReference>
<evidence type="ECO:0000256" key="1">
    <source>
        <dbReference type="ARBA" id="ARBA00003343"/>
    </source>
</evidence>
<evidence type="ECO:0000256" key="4">
    <source>
        <dbReference type="SAM" id="MobiDB-lite"/>
    </source>
</evidence>
<feature type="region of interest" description="Disordered" evidence="4">
    <location>
        <begin position="534"/>
        <end position="571"/>
    </location>
</feature>
<feature type="compositionally biased region" description="Basic and acidic residues" evidence="4">
    <location>
        <begin position="14"/>
        <end position="33"/>
    </location>
</feature>
<reference evidence="5" key="1">
    <citation type="submission" date="2021-02" db="EMBL/GenBank/DDBJ databases">
        <authorList>
            <person name="Dougan E. K."/>
            <person name="Rhodes N."/>
            <person name="Thang M."/>
            <person name="Chan C."/>
        </authorList>
    </citation>
    <scope>NUCLEOTIDE SEQUENCE</scope>
</reference>
<dbReference type="PANTHER" id="PTHR12684:SF2">
    <property type="entry name" value="TRNA 2'-PHOSPHOTRANSFERASE 1"/>
    <property type="match status" value="1"/>
</dbReference>
<feature type="region of interest" description="Disordered" evidence="4">
    <location>
        <begin position="218"/>
        <end position="318"/>
    </location>
</feature>
<dbReference type="Gene3D" id="1.10.10.970">
    <property type="entry name" value="RNA 2'-phosphotransferase, Tpt1/KptA family, N-terminal domain"/>
    <property type="match status" value="1"/>
</dbReference>
<evidence type="ECO:0000313" key="6">
    <source>
        <dbReference type="Proteomes" id="UP000601435"/>
    </source>
</evidence>
<evidence type="ECO:0000313" key="5">
    <source>
        <dbReference type="EMBL" id="CAE7659644.1"/>
    </source>
</evidence>
<feature type="region of interest" description="Disordered" evidence="4">
    <location>
        <begin position="1"/>
        <end position="161"/>
    </location>
</feature>
<dbReference type="InterPro" id="IPR042080">
    <property type="entry name" value="RNA_2'-PTrans_N"/>
</dbReference>
<comment type="catalytic activity">
    <reaction evidence="3">
        <text>2'-phospho-[ligated tRNA] + NAD(+) = mature tRNA + ADP-alpha-D-ribose 1'',2''-cyclic phosphate + nicotinamide</text>
        <dbReference type="Rhea" id="RHEA:23324"/>
        <dbReference type="Rhea" id="RHEA-COMP:11106"/>
        <dbReference type="Rhea" id="RHEA-COMP:11107"/>
        <dbReference type="ChEBI" id="CHEBI:17154"/>
        <dbReference type="ChEBI" id="CHEBI:57540"/>
        <dbReference type="ChEBI" id="CHEBI:76596"/>
        <dbReference type="ChEBI" id="CHEBI:82883"/>
        <dbReference type="ChEBI" id="CHEBI:85027"/>
        <dbReference type="EC" id="2.7.1.160"/>
    </reaction>
</comment>
<dbReference type="Pfam" id="PF01885">
    <property type="entry name" value="PTS_2-RNA"/>
    <property type="match status" value="1"/>
</dbReference>